<dbReference type="GO" id="GO:0031405">
    <property type="term" value="F:lipoic acid binding"/>
    <property type="evidence" value="ECO:0007669"/>
    <property type="project" value="TreeGrafter"/>
</dbReference>
<dbReference type="SUPFAM" id="SSF52777">
    <property type="entry name" value="CoA-dependent acyltransferases"/>
    <property type="match status" value="1"/>
</dbReference>
<keyword evidence="11" id="KW-1185">Reference proteome</keyword>
<feature type="domain" description="Peripheral subunit-binding (PSBD)" evidence="9">
    <location>
        <begin position="115"/>
        <end position="152"/>
    </location>
</feature>
<comment type="cofactor">
    <cofactor evidence="1 6">
        <name>(R)-lipoate</name>
        <dbReference type="ChEBI" id="CHEBI:83088"/>
    </cofactor>
</comment>
<dbReference type="InterPro" id="IPR003016">
    <property type="entry name" value="2-oxoA_DH_lipoyl-BS"/>
</dbReference>
<evidence type="ECO:0000259" key="9">
    <source>
        <dbReference type="PROSITE" id="PS51826"/>
    </source>
</evidence>
<evidence type="ECO:0000256" key="7">
    <source>
        <dbReference type="SAM" id="MobiDB-lite"/>
    </source>
</evidence>
<dbReference type="InterPro" id="IPR004167">
    <property type="entry name" value="PSBD"/>
</dbReference>
<comment type="similarity">
    <text evidence="2 6">Belongs to the 2-oxoacid dehydrogenase family.</text>
</comment>
<keyword evidence="3 6" id="KW-0808">Transferase</keyword>
<evidence type="ECO:0000256" key="4">
    <source>
        <dbReference type="ARBA" id="ARBA00022823"/>
    </source>
</evidence>
<comment type="caution">
    <text evidence="10">The sequence shown here is derived from an EMBL/GenBank/DDBJ whole genome shotgun (WGS) entry which is preliminary data.</text>
</comment>
<keyword evidence="5 6" id="KW-0012">Acyltransferase</keyword>
<dbReference type="CDD" id="cd06849">
    <property type="entry name" value="lipoyl_domain"/>
    <property type="match status" value="1"/>
</dbReference>
<dbReference type="OrthoDB" id="9805770at2"/>
<evidence type="ECO:0000256" key="2">
    <source>
        <dbReference type="ARBA" id="ARBA00007317"/>
    </source>
</evidence>
<reference evidence="10 11" key="1">
    <citation type="submission" date="2018-06" db="EMBL/GenBank/DDBJ databases">
        <title>Paenibacillus imtechensis sp. nov.</title>
        <authorList>
            <person name="Pinnaka A.K."/>
            <person name="Singh H."/>
            <person name="Kaur M."/>
        </authorList>
    </citation>
    <scope>NUCLEOTIDE SEQUENCE [LARGE SCALE GENOMIC DNA]</scope>
    <source>
        <strain evidence="10 11">SMB1</strain>
    </source>
</reference>
<dbReference type="PROSITE" id="PS50968">
    <property type="entry name" value="BIOTINYL_LIPOYL"/>
    <property type="match status" value="1"/>
</dbReference>
<gene>
    <name evidence="10" type="ORF">DNH61_22785</name>
</gene>
<evidence type="ECO:0000313" key="11">
    <source>
        <dbReference type="Proteomes" id="UP000249522"/>
    </source>
</evidence>
<dbReference type="GO" id="GO:0016407">
    <property type="term" value="F:acetyltransferase activity"/>
    <property type="evidence" value="ECO:0007669"/>
    <property type="project" value="TreeGrafter"/>
</dbReference>
<dbReference type="PROSITE" id="PS51826">
    <property type="entry name" value="PSBD"/>
    <property type="match status" value="1"/>
</dbReference>
<evidence type="ECO:0000259" key="8">
    <source>
        <dbReference type="PROSITE" id="PS50968"/>
    </source>
</evidence>
<protein>
    <recommendedName>
        <fullName evidence="6">Dihydrolipoamide acetyltransferase component of pyruvate dehydrogenase complex</fullName>
        <ecNumber evidence="6">2.3.1.-</ecNumber>
    </recommendedName>
</protein>
<dbReference type="EC" id="2.3.1.-" evidence="6"/>
<dbReference type="PROSITE" id="PS00189">
    <property type="entry name" value="LIPOYL"/>
    <property type="match status" value="1"/>
</dbReference>
<dbReference type="PANTHER" id="PTHR43178">
    <property type="entry name" value="DIHYDROLIPOAMIDE ACETYLTRANSFERASE COMPONENT OF PYRUVATE DEHYDROGENASE COMPLEX"/>
    <property type="match status" value="1"/>
</dbReference>
<dbReference type="Pfam" id="PF00364">
    <property type="entry name" value="Biotin_lipoyl"/>
    <property type="match status" value="1"/>
</dbReference>
<name>A0A2W1L4B0_9BACL</name>
<dbReference type="InterPro" id="IPR050743">
    <property type="entry name" value="2-oxoacid_DH_E2_comp"/>
</dbReference>
<evidence type="ECO:0000256" key="6">
    <source>
        <dbReference type="RuleBase" id="RU003423"/>
    </source>
</evidence>
<dbReference type="RefSeq" id="WP_111149403.1">
    <property type="nucleotide sequence ID" value="NZ_QKRB01000057.1"/>
</dbReference>
<evidence type="ECO:0000256" key="3">
    <source>
        <dbReference type="ARBA" id="ARBA00022679"/>
    </source>
</evidence>
<dbReference type="SUPFAM" id="SSF47005">
    <property type="entry name" value="Peripheral subunit-binding domain of 2-oxo acid dehydrogenase complex"/>
    <property type="match status" value="1"/>
</dbReference>
<dbReference type="Pfam" id="PF00198">
    <property type="entry name" value="2-oxoacid_dh"/>
    <property type="match status" value="1"/>
</dbReference>
<dbReference type="Gene3D" id="3.30.559.10">
    <property type="entry name" value="Chloramphenicol acetyltransferase-like domain"/>
    <property type="match status" value="1"/>
</dbReference>
<evidence type="ECO:0000256" key="1">
    <source>
        <dbReference type="ARBA" id="ARBA00001938"/>
    </source>
</evidence>
<dbReference type="InterPro" id="IPR000089">
    <property type="entry name" value="Biotin_lipoyl"/>
</dbReference>
<dbReference type="EMBL" id="QKRB01000057">
    <property type="protein sequence ID" value="PZD93729.1"/>
    <property type="molecule type" value="Genomic_DNA"/>
</dbReference>
<organism evidence="10 11">
    <name type="scientific">Paenibacillus sambharensis</name>
    <dbReference type="NCBI Taxonomy" id="1803190"/>
    <lineage>
        <taxon>Bacteria</taxon>
        <taxon>Bacillati</taxon>
        <taxon>Bacillota</taxon>
        <taxon>Bacilli</taxon>
        <taxon>Bacillales</taxon>
        <taxon>Paenibacillaceae</taxon>
        <taxon>Paenibacillus</taxon>
    </lineage>
</organism>
<dbReference type="InterPro" id="IPR023213">
    <property type="entry name" value="CAT-like_dom_sf"/>
</dbReference>
<accession>A0A2W1L4B0</accession>
<feature type="region of interest" description="Disordered" evidence="7">
    <location>
        <begin position="157"/>
        <end position="199"/>
    </location>
</feature>
<evidence type="ECO:0000256" key="5">
    <source>
        <dbReference type="ARBA" id="ARBA00023315"/>
    </source>
</evidence>
<dbReference type="InterPro" id="IPR001078">
    <property type="entry name" value="2-oxoacid_DH_actylTfrase"/>
</dbReference>
<dbReference type="PANTHER" id="PTHR43178:SF5">
    <property type="entry name" value="LIPOAMIDE ACYLTRANSFERASE COMPONENT OF BRANCHED-CHAIN ALPHA-KETO ACID DEHYDROGENASE COMPLEX, MITOCHONDRIAL"/>
    <property type="match status" value="1"/>
</dbReference>
<dbReference type="Gene3D" id="2.40.50.100">
    <property type="match status" value="1"/>
</dbReference>
<dbReference type="Gene3D" id="4.10.320.10">
    <property type="entry name" value="E3-binding domain"/>
    <property type="match status" value="1"/>
</dbReference>
<dbReference type="GO" id="GO:0005737">
    <property type="term" value="C:cytoplasm"/>
    <property type="evidence" value="ECO:0007669"/>
    <property type="project" value="TreeGrafter"/>
</dbReference>
<dbReference type="FunFam" id="3.30.559.10:FF:000007">
    <property type="entry name" value="Dihydrolipoamide acetyltransferase component of pyruvate dehydrogenase complex"/>
    <property type="match status" value="1"/>
</dbReference>
<sequence>MKSVTEIVMPQLAESLVSATIDKWLKQPGDEIEMYEPICEIITDKVNAELPSTVAGKLVKILAGAGETIPVGAPICLVESITADETGTAGVSAVQPAGAAVTTSEAAEDQSMRGRYSPAVQRLAAEHNLDLTEIRGSGIGGRITRKDVLAYVESGARAKNEPRAAEQQSSKPAEQAVSAPAETKLPSVRSSGLHLSEPPRLPDVQVEQQSVPGKGEYFIDVTPIRNTIATRMRQSVTEIPHAWTMIEVDVTNLVVLRNKLKDEFRKREGINLTYLAFLIKAVVNAIKDYPIMNSIWAVDKIIVKRDINISLVVGTEESVLTPVIHNADQKNIAGLAHEIDELARKTREGKLTVADMQGGTFTVNNTGSFGSILSYPIINYPQAVNLTFESIVKRPVVINDMIAVRSMANLCLSLDHRILDGVICGRFLQRVKDNLEGYNLETKLY</sequence>
<dbReference type="InterPro" id="IPR036625">
    <property type="entry name" value="E3-bd_dom_sf"/>
</dbReference>
<keyword evidence="4 6" id="KW-0450">Lipoyl</keyword>
<feature type="domain" description="Lipoyl-binding" evidence="8">
    <location>
        <begin position="4"/>
        <end position="79"/>
    </location>
</feature>
<dbReference type="Proteomes" id="UP000249522">
    <property type="component" value="Unassembled WGS sequence"/>
</dbReference>
<dbReference type="AlphaFoldDB" id="A0A2W1L4B0"/>
<dbReference type="InterPro" id="IPR011053">
    <property type="entry name" value="Single_hybrid_motif"/>
</dbReference>
<dbReference type="Pfam" id="PF02817">
    <property type="entry name" value="E3_binding"/>
    <property type="match status" value="1"/>
</dbReference>
<dbReference type="SUPFAM" id="SSF51230">
    <property type="entry name" value="Single hybrid motif"/>
    <property type="match status" value="1"/>
</dbReference>
<proteinExistence type="inferred from homology"/>
<evidence type="ECO:0000313" key="10">
    <source>
        <dbReference type="EMBL" id="PZD93729.1"/>
    </source>
</evidence>